<dbReference type="GO" id="GO:0003824">
    <property type="term" value="F:catalytic activity"/>
    <property type="evidence" value="ECO:0007669"/>
    <property type="project" value="InterPro"/>
</dbReference>
<feature type="region of interest" description="Disordered" evidence="3">
    <location>
        <begin position="92"/>
        <end position="130"/>
    </location>
</feature>
<dbReference type="InterPro" id="IPR056884">
    <property type="entry name" value="NPHP3-like_N"/>
</dbReference>
<feature type="repeat" description="ANK" evidence="2">
    <location>
        <begin position="1308"/>
        <end position="1340"/>
    </location>
</feature>
<dbReference type="Pfam" id="PF24883">
    <property type="entry name" value="NPHP3_N"/>
    <property type="match status" value="1"/>
</dbReference>
<dbReference type="InterPro" id="IPR027417">
    <property type="entry name" value="P-loop_NTPase"/>
</dbReference>
<dbReference type="PANTHER" id="PTHR10039">
    <property type="entry name" value="AMELOGENIN"/>
    <property type="match status" value="1"/>
</dbReference>
<gene>
    <name evidence="5" type="ORF">Dda_8537</name>
</gene>
<dbReference type="Gene3D" id="3.40.50.1580">
    <property type="entry name" value="Nucleoside phosphorylase domain"/>
    <property type="match status" value="1"/>
</dbReference>
<feature type="compositionally biased region" description="Basic and acidic residues" evidence="3">
    <location>
        <begin position="221"/>
        <end position="233"/>
    </location>
</feature>
<dbReference type="Gene3D" id="3.40.50.300">
    <property type="entry name" value="P-loop containing nucleotide triphosphate hydrolases"/>
    <property type="match status" value="1"/>
</dbReference>
<dbReference type="Gene3D" id="1.25.40.20">
    <property type="entry name" value="Ankyrin repeat-containing domain"/>
    <property type="match status" value="2"/>
</dbReference>
<evidence type="ECO:0000256" key="2">
    <source>
        <dbReference type="PROSITE-ProRule" id="PRU00023"/>
    </source>
</evidence>
<feature type="compositionally biased region" description="Basic and acidic residues" evidence="3">
    <location>
        <begin position="92"/>
        <end position="119"/>
    </location>
</feature>
<dbReference type="EMBL" id="JAQGDS010000012">
    <property type="protein sequence ID" value="KAJ6256672.1"/>
    <property type="molecule type" value="Genomic_DNA"/>
</dbReference>
<proteinExistence type="predicted"/>
<dbReference type="PANTHER" id="PTHR10039:SF15">
    <property type="entry name" value="NACHT DOMAIN-CONTAINING PROTEIN"/>
    <property type="match status" value="1"/>
</dbReference>
<dbReference type="Pfam" id="PF12796">
    <property type="entry name" value="Ank_2"/>
    <property type="match status" value="2"/>
</dbReference>
<dbReference type="SUPFAM" id="SSF53167">
    <property type="entry name" value="Purine and uridine phosphorylases"/>
    <property type="match status" value="1"/>
</dbReference>
<name>A0AAD6NFY0_DREDA</name>
<dbReference type="InterPro" id="IPR002110">
    <property type="entry name" value="Ankyrin_rpt"/>
</dbReference>
<evidence type="ECO:0000256" key="1">
    <source>
        <dbReference type="ARBA" id="ARBA00022737"/>
    </source>
</evidence>
<dbReference type="GO" id="GO:0009116">
    <property type="term" value="P:nucleoside metabolic process"/>
    <property type="evidence" value="ECO:0007669"/>
    <property type="project" value="InterPro"/>
</dbReference>
<reference evidence="5" key="1">
    <citation type="submission" date="2023-01" db="EMBL/GenBank/DDBJ databases">
        <title>The chitinases involved in constricting ring structure development in the nematode-trapping fungus Drechslerella dactyloides.</title>
        <authorList>
            <person name="Wang R."/>
            <person name="Zhang L."/>
            <person name="Tang P."/>
            <person name="Li S."/>
            <person name="Liang L."/>
        </authorList>
    </citation>
    <scope>NUCLEOTIDE SEQUENCE</scope>
    <source>
        <strain evidence="5">YMF1.00031</strain>
    </source>
</reference>
<evidence type="ECO:0000256" key="3">
    <source>
        <dbReference type="SAM" id="MobiDB-lite"/>
    </source>
</evidence>
<feature type="region of interest" description="Disordered" evidence="3">
    <location>
        <begin position="412"/>
        <end position="443"/>
    </location>
</feature>
<protein>
    <recommendedName>
        <fullName evidence="4">Nephrocystin 3-like N-terminal domain-containing protein</fullName>
    </recommendedName>
</protein>
<keyword evidence="6" id="KW-1185">Reference proteome</keyword>
<feature type="repeat" description="ANK" evidence="2">
    <location>
        <begin position="1200"/>
        <end position="1232"/>
    </location>
</feature>
<feature type="compositionally biased region" description="Polar residues" evidence="3">
    <location>
        <begin position="426"/>
        <end position="438"/>
    </location>
</feature>
<dbReference type="PROSITE" id="PS50088">
    <property type="entry name" value="ANK_REPEAT"/>
    <property type="match status" value="2"/>
</dbReference>
<comment type="caution">
    <text evidence="5">The sequence shown here is derived from an EMBL/GenBank/DDBJ whole genome shotgun (WGS) entry which is preliminary data.</text>
</comment>
<feature type="region of interest" description="Disordered" evidence="3">
    <location>
        <begin position="216"/>
        <end position="235"/>
    </location>
</feature>
<keyword evidence="2" id="KW-0040">ANK repeat</keyword>
<dbReference type="InterPro" id="IPR035994">
    <property type="entry name" value="Nucleoside_phosphorylase_sf"/>
</dbReference>
<dbReference type="Proteomes" id="UP001221413">
    <property type="component" value="Unassembled WGS sequence"/>
</dbReference>
<organism evidence="5 6">
    <name type="scientific">Drechslerella dactyloides</name>
    <name type="common">Nematode-trapping fungus</name>
    <name type="synonym">Arthrobotrys dactyloides</name>
    <dbReference type="NCBI Taxonomy" id="74499"/>
    <lineage>
        <taxon>Eukaryota</taxon>
        <taxon>Fungi</taxon>
        <taxon>Dikarya</taxon>
        <taxon>Ascomycota</taxon>
        <taxon>Pezizomycotina</taxon>
        <taxon>Orbiliomycetes</taxon>
        <taxon>Orbiliales</taxon>
        <taxon>Orbiliaceae</taxon>
        <taxon>Drechslerella</taxon>
    </lineage>
</organism>
<feature type="domain" description="Nephrocystin 3-like N-terminal" evidence="4">
    <location>
        <begin position="705"/>
        <end position="864"/>
    </location>
</feature>
<sequence>MSDSQAIRNAAVECRRSLEKCLDIPRLREGGWAENRLIDFGLWSEGAGVLAKGKLALDERLSTKLEVRNVIVKMLSLLNMFVESCQEKARESIDEVAHASDPKRERDDKTDEKEEHNFHETGLSHAEAEARKDVEETLNQIIRLTVAIRKAGSDSHLKRADRSFDKQNPKIQELRSLLELVIHPRGIKEEGLNEIQTRLIEANLRRRHRFTYAKVHSQKLARRDTEPRSKKEPFNSTIGAPVIKNLLQSENPLKPNLLLVDSNPRLELTDLPRPAPALTVTTAASAIEGTIILTEHKAPRAAATFYLSRIDWEDHIKTDHGQLWNCIVCDQLGDSTGHEFHQEKDIIQHLQTEHQDDVDTDEISMFVSASRSSKVTKTAGCPICPGPEDGQDTLEHIARCVHDFSLRSLPAPSEADGPEEYFDVGSRNNSSENVTSSLEGEERDFEGLPDLEFDSDHNTNAQHNQLTESSLKTIFHFFVPEDPRARLRAWISENNKVVGPGSGYINDSDFRRPLIAGDFDKRLRIPSSHPVDFDESIYNIGWVCTLPEEHHAGVAVLDRINTDEFVLNHNVYRLGAIGGHNVVMACFNATITGDIKRPSPLGSMLIEFPSIKIIFFVGVAGGIPPVSKVGATYTLQPTAQHPDIRLGDVVVGAPTEGHPPVAEINFDGKGDVTSYDVILEEIPLALRRDHYATYVHHLQTAPSITSEWFLQNLNFKVWLQGQERGQTLYCEGIPGAGKSYMMSRVIQYLLELHSTDENIGIAFAYCSLDSQEGQTPENLFATLLKQLLAQHPGLKEILSVSKSNLSVSQVFEELASAITKFSRVYILIDALDESDYCLERGYDFYLKLRELQDRTGVNAFLTSRFPLSTVASHGLESDDTHGAKPKNLAALISRTMLFMQVRTNDLDIEQFALRLIDSGSALEVDEQIVRKISGQADGICFIAKLQVDSIADAKTIDEARSILENGSNSIRAYDSLYQKVMARLVSQDERHKSIGVVSLCWLFSAKRLLSKQELLAALNFHFESQVPSVLDIVRSGCGLITHTPTIFKICHPTAEEYLKRTQDYWIRGHWTPHYGHIIARRLVETLSKEKFQICLHEAGLRKRFEHHPLYGYAAQNWGYHLQEQTGPDPVVIQFLQNGDLVSAAAQALEAASVTSTNFPEYLFTDMKITGMHLAAYFGLRESLKTLLQADPMGIDQEDINWRTPLSWAARYGQYHTASLLLTRGANVDAKDIDGKTPLLWAVEGGYKEIVGLYVTVVPLTLGGGPKIYNTGSENDPLLVAIKLGHDGIALMLLDAFLSDTVSTIDRYWDRGPFFAASRYGRAKVVEALLERGANPDITDDLGHTPLMEAARWGQIAAVKAILYFYSSTTSGYRLRQALSKTNNFGQSAWELANAEHHWHVSRLLLYYKESL</sequence>
<dbReference type="SMART" id="SM00248">
    <property type="entry name" value="ANK"/>
    <property type="match status" value="6"/>
</dbReference>
<dbReference type="SUPFAM" id="SSF52540">
    <property type="entry name" value="P-loop containing nucleoside triphosphate hydrolases"/>
    <property type="match status" value="1"/>
</dbReference>
<dbReference type="PROSITE" id="PS50297">
    <property type="entry name" value="ANK_REP_REGION"/>
    <property type="match status" value="1"/>
</dbReference>
<keyword evidence="1" id="KW-0677">Repeat</keyword>
<dbReference type="SUPFAM" id="SSF48403">
    <property type="entry name" value="Ankyrin repeat"/>
    <property type="match status" value="1"/>
</dbReference>
<evidence type="ECO:0000259" key="4">
    <source>
        <dbReference type="Pfam" id="PF24883"/>
    </source>
</evidence>
<evidence type="ECO:0000313" key="5">
    <source>
        <dbReference type="EMBL" id="KAJ6256672.1"/>
    </source>
</evidence>
<evidence type="ECO:0000313" key="6">
    <source>
        <dbReference type="Proteomes" id="UP001221413"/>
    </source>
</evidence>
<dbReference type="InterPro" id="IPR036770">
    <property type="entry name" value="Ankyrin_rpt-contain_sf"/>
</dbReference>
<accession>A0AAD6NFY0</accession>